<protein>
    <submittedName>
        <fullName evidence="6">Transcriptional regulator, TraR/DksA family</fullName>
    </submittedName>
</protein>
<organism evidence="6 7">
    <name type="scientific">Candidatus Pantoea floridensis</name>
    <dbReference type="NCBI Taxonomy" id="1938870"/>
    <lineage>
        <taxon>Bacteria</taxon>
        <taxon>Pseudomonadati</taxon>
        <taxon>Pseudomonadota</taxon>
        <taxon>Gammaproteobacteria</taxon>
        <taxon>Enterobacterales</taxon>
        <taxon>Erwiniaceae</taxon>
        <taxon>Pantoea</taxon>
    </lineage>
</organism>
<keyword evidence="3" id="KW-0862">Zinc</keyword>
<keyword evidence="1" id="KW-0479">Metal-binding</keyword>
<evidence type="ECO:0000256" key="4">
    <source>
        <dbReference type="PROSITE-ProRule" id="PRU00510"/>
    </source>
</evidence>
<keyword evidence="7" id="KW-1185">Reference proteome</keyword>
<feature type="zinc finger region" description="dksA C4-type" evidence="4">
    <location>
        <begin position="35"/>
        <end position="59"/>
    </location>
</feature>
<evidence type="ECO:0000256" key="3">
    <source>
        <dbReference type="ARBA" id="ARBA00022833"/>
    </source>
</evidence>
<dbReference type="GO" id="GO:0008270">
    <property type="term" value="F:zinc ion binding"/>
    <property type="evidence" value="ECO:0007669"/>
    <property type="project" value="UniProtKB-KW"/>
</dbReference>
<accession>A0A286BTV8</accession>
<gene>
    <name evidence="6" type="ORF">SAMN06273570_1946</name>
</gene>
<dbReference type="PANTHER" id="PTHR38777:SF1">
    <property type="entry name" value="DNAK SUPPRESSOR PROTEIN"/>
    <property type="match status" value="1"/>
</dbReference>
<dbReference type="PROSITE" id="PS51128">
    <property type="entry name" value="ZF_DKSA_2"/>
    <property type="match status" value="1"/>
</dbReference>
<name>A0A286BTV8_9GAMM</name>
<dbReference type="Proteomes" id="UP000219271">
    <property type="component" value="Unassembled WGS sequence"/>
</dbReference>
<dbReference type="AlphaFoldDB" id="A0A286BTV8"/>
<dbReference type="Gene3D" id="1.20.120.910">
    <property type="entry name" value="DksA, coiled-coil domain"/>
    <property type="match status" value="1"/>
</dbReference>
<dbReference type="NCBIfam" id="TIGR02419">
    <property type="entry name" value="C4_traR_proteo"/>
    <property type="match status" value="1"/>
</dbReference>
<evidence type="ECO:0000256" key="2">
    <source>
        <dbReference type="ARBA" id="ARBA00022771"/>
    </source>
</evidence>
<dbReference type="SUPFAM" id="SSF57716">
    <property type="entry name" value="Glucocorticoid receptor-like (DNA-binding domain)"/>
    <property type="match status" value="1"/>
</dbReference>
<keyword evidence="2" id="KW-0863">Zinc-finger</keyword>
<dbReference type="Pfam" id="PF01258">
    <property type="entry name" value="zf-dskA_traR"/>
    <property type="match status" value="1"/>
</dbReference>
<dbReference type="RefSeq" id="WP_097095616.1">
    <property type="nucleotide sequence ID" value="NZ_OCMY01000001.1"/>
</dbReference>
<dbReference type="EMBL" id="OCMY01000001">
    <property type="protein sequence ID" value="SOD37586.1"/>
    <property type="molecule type" value="Genomic_DNA"/>
</dbReference>
<dbReference type="InterPro" id="IPR000962">
    <property type="entry name" value="Znf_DskA_TraR"/>
</dbReference>
<feature type="domain" description="Zinc finger DksA/TraR C4-type" evidence="5">
    <location>
        <begin position="34"/>
        <end position="65"/>
    </location>
</feature>
<reference evidence="7" key="1">
    <citation type="submission" date="2017-09" db="EMBL/GenBank/DDBJ databases">
        <authorList>
            <person name="Varghese N."/>
            <person name="Submissions S."/>
        </authorList>
    </citation>
    <scope>NUCLEOTIDE SEQUENCE [LARGE SCALE GENOMIC DNA]</scope>
    <source>
        <strain evidence="7">JKS000234</strain>
    </source>
</reference>
<sequence length="78" mass="8281">MPDIIDIAQEHAAEMLALQIAAARPKSAAVSSTFCESCDAPIPEARRRAVIGVSTCATCQEVIEHRAKVTGMRQGGRS</sequence>
<evidence type="ECO:0000259" key="5">
    <source>
        <dbReference type="Pfam" id="PF01258"/>
    </source>
</evidence>
<evidence type="ECO:0000313" key="6">
    <source>
        <dbReference type="EMBL" id="SOD37586.1"/>
    </source>
</evidence>
<dbReference type="InterPro" id="IPR012783">
    <property type="entry name" value="Znf_C4_TraR"/>
</dbReference>
<dbReference type="GO" id="GO:1900378">
    <property type="term" value="P:positive regulation of secondary metabolite biosynthetic process"/>
    <property type="evidence" value="ECO:0007669"/>
    <property type="project" value="TreeGrafter"/>
</dbReference>
<evidence type="ECO:0000256" key="1">
    <source>
        <dbReference type="ARBA" id="ARBA00022723"/>
    </source>
</evidence>
<dbReference type="PANTHER" id="PTHR38777">
    <property type="entry name" value="FELS-2 PROPHAGE PROTEIN"/>
    <property type="match status" value="1"/>
</dbReference>
<evidence type="ECO:0000313" key="7">
    <source>
        <dbReference type="Proteomes" id="UP000219271"/>
    </source>
</evidence>
<proteinExistence type="predicted"/>
<dbReference type="OrthoDB" id="962301at2"/>